<name>A0A128EKR7_9BACT</name>
<dbReference type="OrthoDB" id="6681382at2"/>
<gene>
    <name evidence="1" type="ORF">ERS672216_01942</name>
</gene>
<protein>
    <submittedName>
        <fullName evidence="1">Uncharacterized protein conserved in bacteria</fullName>
    </submittedName>
</protein>
<evidence type="ECO:0000313" key="2">
    <source>
        <dbReference type="Proteomes" id="UP000069632"/>
    </source>
</evidence>
<dbReference type="EMBL" id="FIZP01000030">
    <property type="protein sequence ID" value="CZE49484.1"/>
    <property type="molecule type" value="Genomic_DNA"/>
</dbReference>
<dbReference type="RefSeq" id="WP_075540625.1">
    <property type="nucleotide sequence ID" value="NZ_CP053844.1"/>
</dbReference>
<dbReference type="GO" id="GO:0051213">
    <property type="term" value="F:dioxygenase activity"/>
    <property type="evidence" value="ECO:0007669"/>
    <property type="project" value="InterPro"/>
</dbReference>
<keyword evidence="2" id="KW-1185">Reference proteome</keyword>
<sequence length="136" mass="15764">MFDDILKKMITFTAFKISKYTNILKFKLIVHHTLIFCIDGNISTNSPEGIHQDGMDFIMSAFIVERKNIKGAKSIIYNNMFNKFNKILEITLKEGYGILQPDMNTSLWHEVTEIFSIDKNKPAYRSSIGFDFEVIK</sequence>
<dbReference type="AlphaFoldDB" id="A0A128EKR7"/>
<proteinExistence type="predicted"/>
<dbReference type="Pfam" id="PF10014">
    <property type="entry name" value="2OG-Fe_Oxy_2"/>
    <property type="match status" value="1"/>
</dbReference>
<reference evidence="1 2" key="1">
    <citation type="submission" date="2016-02" db="EMBL/GenBank/DDBJ databases">
        <authorList>
            <consortium name="Pathogen Informatics"/>
        </authorList>
    </citation>
    <scope>NUCLEOTIDE SEQUENCE [LARGE SCALE GENOMIC DNA]</scope>
    <source>
        <strain evidence="1 2">RC20</strain>
    </source>
</reference>
<accession>A0A128EKR7</accession>
<dbReference type="Gene3D" id="2.60.120.620">
    <property type="entry name" value="q2cbj1_9rhob like domain"/>
    <property type="match status" value="1"/>
</dbReference>
<dbReference type="InterPro" id="IPR018724">
    <property type="entry name" value="2OG-Fe_dioxygenase"/>
</dbReference>
<evidence type="ECO:0000313" key="1">
    <source>
        <dbReference type="EMBL" id="CZE49484.1"/>
    </source>
</evidence>
<dbReference type="Proteomes" id="UP000069632">
    <property type="component" value="Unassembled WGS sequence"/>
</dbReference>
<organism evidence="1 2">
    <name type="scientific">Campylobacter geochelonis</name>
    <dbReference type="NCBI Taxonomy" id="1780362"/>
    <lineage>
        <taxon>Bacteria</taxon>
        <taxon>Pseudomonadati</taxon>
        <taxon>Campylobacterota</taxon>
        <taxon>Epsilonproteobacteria</taxon>
        <taxon>Campylobacterales</taxon>
        <taxon>Campylobacteraceae</taxon>
        <taxon>Campylobacter</taxon>
    </lineage>
</organism>